<organism evidence="3 4">
    <name type="scientific">Porites lobata</name>
    <dbReference type="NCBI Taxonomy" id="104759"/>
    <lineage>
        <taxon>Eukaryota</taxon>
        <taxon>Metazoa</taxon>
        <taxon>Cnidaria</taxon>
        <taxon>Anthozoa</taxon>
        <taxon>Hexacorallia</taxon>
        <taxon>Scleractinia</taxon>
        <taxon>Fungiina</taxon>
        <taxon>Poritidae</taxon>
        <taxon>Porites</taxon>
    </lineage>
</organism>
<feature type="coiled-coil region" evidence="1">
    <location>
        <begin position="113"/>
        <end position="140"/>
    </location>
</feature>
<feature type="compositionally biased region" description="Low complexity" evidence="2">
    <location>
        <begin position="218"/>
        <end position="241"/>
    </location>
</feature>
<evidence type="ECO:0000256" key="2">
    <source>
        <dbReference type="SAM" id="MobiDB-lite"/>
    </source>
</evidence>
<gene>
    <name evidence="3" type="ORF">PLOB_00005754</name>
</gene>
<reference evidence="3 4" key="1">
    <citation type="submission" date="2022-05" db="EMBL/GenBank/DDBJ databases">
        <authorList>
            <consortium name="Genoscope - CEA"/>
            <person name="William W."/>
        </authorList>
    </citation>
    <scope>NUCLEOTIDE SEQUENCE [LARGE SCALE GENOMIC DNA]</scope>
</reference>
<dbReference type="Proteomes" id="UP001159405">
    <property type="component" value="Unassembled WGS sequence"/>
</dbReference>
<sequence length="880" mass="99416">MRLDNFGGTLKLRKPTEEDMLQLDQPQSELEEKAKIYGKSGRSLTPYQVAVNNAAIVLAKENPDVVFDKGKLLTMARDKVTTDGYLFKKGHSRSKHMSSESDEPPCKRKKIDAEERAREIKLLQDNLETLDSRLRVKQQLLDNARSLQNYKQCDEILGETIKVRKEKATIQNQLLELQKRENKSSWYHKKKQKKQHKETNVKQTEGNQKLPFLFRRMSSTSSESDTSIISTSESTTECESTSPRKESDDAGDCTAEEPAGLSLEEYVDVRSSVCSTTHKQPCKNCCGLLQVANEVLQKGFLKLRSAFEMAYPDATYKSWHARRRMLQMPLASLGIGNRSRGSYSIFLVEKQDRVKYPIIQTLLNQWIKCETAEPSLPLIKETMNSLLQIAESDAERKRLKYAVVRATGLSNTKAKEKYGLSDIGTTLSQVEQTLDEVSAIYEAIEKIAQVKDKVLLKSLGVPMEMEGESSDESESDDDDGAGADDEDGHGCGNNDGDSDGGGNDVDGDCGGGGEGDHAISSQVSSGDVESAQNLTCTQVDGRHQFQLTDEQYKHISDTGECYMNTHQLLDILRKCNLNWLEFVCALEVLMPNAAEHVLEQVLLDFAGQLPFLDLSEHDERIIEQSRQVYLEEKRRQEMESEIADAGLDIIKKKRAAIRRKATREVKKRVAERRYLRRRKSKKVGRIQREHPDIGETIEQYVQKCGVGADAWRRTGVLTFDGNKCVGRKVTFKRIQEHLQAKYKSSFSYGSVVQLCVARNKRRKSAARYKGLAQVVQRRARKGFKLKYNPDAHWSSALYAGFDKLQYTDGNNIMNLGRDDQAGFRLDSMTTHKQHGTLCLKNEVPLTTRTDYVNRYPSVLQTTSYNFPATDTTEEICAGFC</sequence>
<accession>A0ABN8QGS1</accession>
<feature type="region of interest" description="Disordered" evidence="2">
    <location>
        <begin position="463"/>
        <end position="524"/>
    </location>
</feature>
<dbReference type="InterPro" id="IPR038398">
    <property type="entry name" value="NCD2_sf"/>
</dbReference>
<evidence type="ECO:0000256" key="1">
    <source>
        <dbReference type="SAM" id="Coils"/>
    </source>
</evidence>
<comment type="caution">
    <text evidence="3">The sequence shown here is derived from an EMBL/GenBank/DDBJ whole genome shotgun (WGS) entry which is preliminary data.</text>
</comment>
<feature type="compositionally biased region" description="Gly residues" evidence="2">
    <location>
        <begin position="499"/>
        <end position="513"/>
    </location>
</feature>
<evidence type="ECO:0000313" key="4">
    <source>
        <dbReference type="Proteomes" id="UP001159405"/>
    </source>
</evidence>
<keyword evidence="4" id="KW-1185">Reference proteome</keyword>
<keyword evidence="1" id="KW-0175">Coiled coil</keyword>
<feature type="compositionally biased region" description="Basic residues" evidence="2">
    <location>
        <begin position="186"/>
        <end position="196"/>
    </location>
</feature>
<feature type="compositionally biased region" description="Acidic residues" evidence="2">
    <location>
        <begin position="465"/>
        <end position="487"/>
    </location>
</feature>
<feature type="region of interest" description="Disordered" evidence="2">
    <location>
        <begin position="218"/>
        <end position="255"/>
    </location>
</feature>
<proteinExistence type="predicted"/>
<feature type="region of interest" description="Disordered" evidence="2">
    <location>
        <begin position="181"/>
        <end position="205"/>
    </location>
</feature>
<dbReference type="Gene3D" id="1.20.120.2010">
    <property type="entry name" value="NAB conserved domain 2"/>
    <property type="match status" value="1"/>
</dbReference>
<dbReference type="EMBL" id="CALNXK010000126">
    <property type="protein sequence ID" value="CAH3163343.1"/>
    <property type="molecule type" value="Genomic_DNA"/>
</dbReference>
<evidence type="ECO:0000313" key="3">
    <source>
        <dbReference type="EMBL" id="CAH3163343.1"/>
    </source>
</evidence>
<name>A0ABN8QGS1_9CNID</name>
<protein>
    <submittedName>
        <fullName evidence="3">Uncharacterized protein</fullName>
    </submittedName>
</protein>